<evidence type="ECO:0000256" key="1">
    <source>
        <dbReference type="SAM" id="MobiDB-lite"/>
    </source>
</evidence>
<protein>
    <submittedName>
        <fullName evidence="2">Uncharacterized protein</fullName>
    </submittedName>
</protein>
<gene>
    <name evidence="2" type="ORF">NDU88_004115</name>
</gene>
<keyword evidence="3" id="KW-1185">Reference proteome</keyword>
<name>A0AAV7QEK1_PLEWA</name>
<evidence type="ECO:0000313" key="3">
    <source>
        <dbReference type="Proteomes" id="UP001066276"/>
    </source>
</evidence>
<feature type="region of interest" description="Disordered" evidence="1">
    <location>
        <begin position="117"/>
        <end position="137"/>
    </location>
</feature>
<accession>A0AAV7QEK1</accession>
<proteinExistence type="predicted"/>
<comment type="caution">
    <text evidence="2">The sequence shown here is derived from an EMBL/GenBank/DDBJ whole genome shotgun (WGS) entry which is preliminary data.</text>
</comment>
<dbReference type="EMBL" id="JANPWB010000010">
    <property type="protein sequence ID" value="KAJ1137717.1"/>
    <property type="molecule type" value="Genomic_DNA"/>
</dbReference>
<sequence>MYRLTGGAEKGTVGSGVTVLWTCTVLELWRSRSAVARFPLRGRSSSRVNTSTLLALKERTEDGAYAAGVRGGGFTGRTAKETVGSARGRRKRGERSLCRNEEGCATGEVNIKVATDDSSGLMEEGREEGAEPPANRAMEKVGAEARGVGMIVVGEGKTTKDQCPALGVNLESQDEQSGETPLCNVAKKQQSTTGQQQSLMMEDGEEIPRTLTEEIKKGFSLSEANQVSIKEACEILETKFDLLAKRTQVLEETEVSERRCSID</sequence>
<dbReference type="Proteomes" id="UP001066276">
    <property type="component" value="Chromosome 6"/>
</dbReference>
<reference evidence="2" key="1">
    <citation type="journal article" date="2022" name="bioRxiv">
        <title>Sequencing and chromosome-scale assembly of the giantPleurodeles waltlgenome.</title>
        <authorList>
            <person name="Brown T."/>
            <person name="Elewa A."/>
            <person name="Iarovenko S."/>
            <person name="Subramanian E."/>
            <person name="Araus A.J."/>
            <person name="Petzold A."/>
            <person name="Susuki M."/>
            <person name="Suzuki K.-i.T."/>
            <person name="Hayashi T."/>
            <person name="Toyoda A."/>
            <person name="Oliveira C."/>
            <person name="Osipova E."/>
            <person name="Leigh N.D."/>
            <person name="Simon A."/>
            <person name="Yun M.H."/>
        </authorList>
    </citation>
    <scope>NUCLEOTIDE SEQUENCE</scope>
    <source>
        <strain evidence="2">20211129_DDA</strain>
        <tissue evidence="2">Liver</tissue>
    </source>
</reference>
<dbReference type="AlphaFoldDB" id="A0AAV7QEK1"/>
<evidence type="ECO:0000313" key="2">
    <source>
        <dbReference type="EMBL" id="KAJ1137717.1"/>
    </source>
</evidence>
<organism evidence="2 3">
    <name type="scientific">Pleurodeles waltl</name>
    <name type="common">Iberian ribbed newt</name>
    <dbReference type="NCBI Taxonomy" id="8319"/>
    <lineage>
        <taxon>Eukaryota</taxon>
        <taxon>Metazoa</taxon>
        <taxon>Chordata</taxon>
        <taxon>Craniata</taxon>
        <taxon>Vertebrata</taxon>
        <taxon>Euteleostomi</taxon>
        <taxon>Amphibia</taxon>
        <taxon>Batrachia</taxon>
        <taxon>Caudata</taxon>
        <taxon>Salamandroidea</taxon>
        <taxon>Salamandridae</taxon>
        <taxon>Pleurodelinae</taxon>
        <taxon>Pleurodeles</taxon>
    </lineage>
</organism>